<organism evidence="1 2">
    <name type="scientific">Phyllobacterium zundukense</name>
    <dbReference type="NCBI Taxonomy" id="1867719"/>
    <lineage>
        <taxon>Bacteria</taxon>
        <taxon>Pseudomonadati</taxon>
        <taxon>Pseudomonadota</taxon>
        <taxon>Alphaproteobacteria</taxon>
        <taxon>Hyphomicrobiales</taxon>
        <taxon>Phyllobacteriaceae</taxon>
        <taxon>Phyllobacterium</taxon>
    </lineage>
</organism>
<name>A0A2N9VS63_9HYPH</name>
<evidence type="ECO:0000313" key="2">
    <source>
        <dbReference type="Proteomes" id="UP000232163"/>
    </source>
</evidence>
<dbReference type="RefSeq" id="WP_100000133.1">
    <property type="nucleotide sequence ID" value="NZ_CP017940.1"/>
</dbReference>
<dbReference type="Proteomes" id="UP000232163">
    <property type="component" value="Unassembled WGS sequence"/>
</dbReference>
<accession>A0A2N9VS63</accession>
<dbReference type="KEGG" id="pht:BLM14_14785"/>
<sequence length="122" mass="13490">MTSQPDRQHGIPLTAIFNQRCALMAAACDPAGYPDDAMDSLMNTVSILDETIWSTPAKNTSDIAAKLRLALYYAEDREVWKIEAPEFLHAIALDWTRLNAEQMAAQIAMPCLMSAPFLMAAE</sequence>
<proteinExistence type="predicted"/>
<keyword evidence="2" id="KW-1185">Reference proteome</keyword>
<dbReference type="OrthoDB" id="9904971at2"/>
<dbReference type="AlphaFoldDB" id="A0A2N9VS63"/>
<dbReference type="EMBL" id="MZMT01000053">
    <property type="protein sequence ID" value="PIO42331.1"/>
    <property type="molecule type" value="Genomic_DNA"/>
</dbReference>
<evidence type="ECO:0000313" key="1">
    <source>
        <dbReference type="EMBL" id="PIO42331.1"/>
    </source>
</evidence>
<gene>
    <name evidence="1" type="ORF">B5P45_25240</name>
</gene>
<reference evidence="2" key="1">
    <citation type="journal article" date="2017" name="Int J Environ Stud">
        <title>Does the Miocene-Pliocene relict legume Oxytropis triphylla form nitrogen-fixing nodules with a combination of bacterial strains?</title>
        <authorList>
            <person name="Safronova V."/>
            <person name="Belimov A."/>
            <person name="Sazanova A."/>
            <person name="Kuznetsova I."/>
            <person name="Popova J."/>
            <person name="Andronov E."/>
            <person name="Verkhozina A."/>
            <person name="Tikhonovich I."/>
        </authorList>
    </citation>
    <scope>NUCLEOTIDE SEQUENCE [LARGE SCALE GENOMIC DNA]</scope>
    <source>
        <strain evidence="2">Tri-38</strain>
    </source>
</reference>
<comment type="caution">
    <text evidence="1">The sequence shown here is derived from an EMBL/GenBank/DDBJ whole genome shotgun (WGS) entry which is preliminary data.</text>
</comment>
<protein>
    <submittedName>
        <fullName evidence="1">Uncharacterized protein</fullName>
    </submittedName>
</protein>